<dbReference type="InterPro" id="IPR001810">
    <property type="entry name" value="F-box_dom"/>
</dbReference>
<protein>
    <submittedName>
        <fullName evidence="3">F-box protein</fullName>
    </submittedName>
</protein>
<organism evidence="3">
    <name type="scientific">Noccaea caerulescens</name>
    <name type="common">Alpine penny-cress</name>
    <name type="synonym">Thlaspi caerulescens</name>
    <dbReference type="NCBI Taxonomy" id="107243"/>
    <lineage>
        <taxon>Eukaryota</taxon>
        <taxon>Viridiplantae</taxon>
        <taxon>Streptophyta</taxon>
        <taxon>Embryophyta</taxon>
        <taxon>Tracheophyta</taxon>
        <taxon>Spermatophyta</taxon>
        <taxon>Magnoliopsida</taxon>
        <taxon>eudicotyledons</taxon>
        <taxon>Gunneridae</taxon>
        <taxon>Pentapetalae</taxon>
        <taxon>rosids</taxon>
        <taxon>malvids</taxon>
        <taxon>Brassicales</taxon>
        <taxon>Brassicaceae</taxon>
        <taxon>Coluteocarpeae</taxon>
        <taxon>Noccaea</taxon>
    </lineage>
</organism>
<name>A0A1J3I103_NOCCA</name>
<feature type="transmembrane region" description="Helical" evidence="1">
    <location>
        <begin position="32"/>
        <end position="58"/>
    </location>
</feature>
<dbReference type="InterPro" id="IPR036047">
    <property type="entry name" value="F-box-like_dom_sf"/>
</dbReference>
<dbReference type="PROSITE" id="PS50181">
    <property type="entry name" value="FBOX"/>
    <property type="match status" value="1"/>
</dbReference>
<keyword evidence="1" id="KW-1133">Transmembrane helix</keyword>
<dbReference type="SMART" id="SM00256">
    <property type="entry name" value="FBOX"/>
    <property type="match status" value="1"/>
</dbReference>
<dbReference type="PANTHER" id="PTHR31482">
    <property type="entry name" value="ESTS AU081301(E20138)"/>
    <property type="match status" value="1"/>
</dbReference>
<accession>A0A1J3I103</accession>
<dbReference type="EMBL" id="GEVL01003158">
    <property type="protein sequence ID" value="JAU74183.1"/>
    <property type="molecule type" value="Transcribed_RNA"/>
</dbReference>
<sequence>MSKKAQKALMSSLCSSLSLFLPPFLLSMENKYLNFLSFCLSHTICGLLIVSCLASSILRTNGLPWRRETKKKKKDPEDEKRMSLLDLPELTLDCILEKLSPSELCTMTCVCSELKDKCVSDHLWEKHMEKKWGRLMGDAAIKEWKSHVATLMLCLGDSSRSSSNTKWMRSRIVANLKPFSWLSRNHGCDKRGSLVAVDSVMYWYSNLESGKFWFPAQVYNRENGHVGFMMSCYDAKIRYDCKSDTFQARYSAHGRRAAEEKVAWQRLRPSRIDTMSRDLHVSDCLQGLRPGDHFEIQWRRTKEFPYGWWYGIVGHLQNCDGEENCSCHSDENVVMEFRQFRPESPWRATVIKRKDHRETGNETDGFYGGVKKLGTEEEITTWKRLWPAQVLE</sequence>
<dbReference type="AlphaFoldDB" id="A0A1J3I103"/>
<feature type="domain" description="F-box" evidence="2">
    <location>
        <begin position="81"/>
        <end position="127"/>
    </location>
</feature>
<keyword evidence="1" id="KW-0812">Transmembrane</keyword>
<dbReference type="SUPFAM" id="SSF81383">
    <property type="entry name" value="F-box domain"/>
    <property type="match status" value="1"/>
</dbReference>
<dbReference type="Gene3D" id="1.20.1280.50">
    <property type="match status" value="1"/>
</dbReference>
<evidence type="ECO:0000256" key="1">
    <source>
        <dbReference type="SAM" id="Phobius"/>
    </source>
</evidence>
<dbReference type="Pfam" id="PF00646">
    <property type="entry name" value="F-box"/>
    <property type="match status" value="1"/>
</dbReference>
<keyword evidence="1" id="KW-0472">Membrane</keyword>
<gene>
    <name evidence="3" type="ORF">LE_TR1771_c0_g1_i1_g.4650</name>
</gene>
<proteinExistence type="predicted"/>
<reference evidence="3" key="1">
    <citation type="submission" date="2016-07" db="EMBL/GenBank/DDBJ databases">
        <title>De novo transcriptome assembly of four accessions of the metal hyperaccumulator plant Noccaea caerulescens.</title>
        <authorList>
            <person name="Blande D."/>
            <person name="Halimaa P."/>
            <person name="Tervahauta A.I."/>
            <person name="Aarts M.G."/>
            <person name="Karenlampi S.O."/>
        </authorList>
    </citation>
    <scope>NUCLEOTIDE SEQUENCE</scope>
</reference>
<dbReference type="PANTHER" id="PTHR31482:SF17">
    <property type="entry name" value="F-BOX DOMAIN-CONTAINING PROTEIN"/>
    <property type="match status" value="1"/>
</dbReference>
<evidence type="ECO:0000313" key="3">
    <source>
        <dbReference type="EMBL" id="JAU74183.1"/>
    </source>
</evidence>
<evidence type="ECO:0000259" key="2">
    <source>
        <dbReference type="PROSITE" id="PS50181"/>
    </source>
</evidence>